<name>A0A2T2N7J3_CORCC</name>
<organism evidence="1 2">
    <name type="scientific">Corynespora cassiicola Philippines</name>
    <dbReference type="NCBI Taxonomy" id="1448308"/>
    <lineage>
        <taxon>Eukaryota</taxon>
        <taxon>Fungi</taxon>
        <taxon>Dikarya</taxon>
        <taxon>Ascomycota</taxon>
        <taxon>Pezizomycotina</taxon>
        <taxon>Dothideomycetes</taxon>
        <taxon>Pleosporomycetidae</taxon>
        <taxon>Pleosporales</taxon>
        <taxon>Corynesporascaceae</taxon>
        <taxon>Corynespora</taxon>
    </lineage>
</organism>
<keyword evidence="2" id="KW-1185">Reference proteome</keyword>
<dbReference type="AlphaFoldDB" id="A0A2T2N7J3"/>
<accession>A0A2T2N7J3</accession>
<dbReference type="Proteomes" id="UP000240883">
    <property type="component" value="Unassembled WGS sequence"/>
</dbReference>
<dbReference type="STRING" id="1448308.A0A2T2N7J3"/>
<evidence type="ECO:0000313" key="1">
    <source>
        <dbReference type="EMBL" id="PSN60998.1"/>
    </source>
</evidence>
<protein>
    <submittedName>
        <fullName evidence="1">Uncharacterized protein</fullName>
    </submittedName>
</protein>
<dbReference type="EMBL" id="KZ678146">
    <property type="protein sequence ID" value="PSN60998.1"/>
    <property type="molecule type" value="Genomic_DNA"/>
</dbReference>
<reference evidence="1 2" key="1">
    <citation type="journal article" date="2018" name="Front. Microbiol.">
        <title>Genome-Wide Analysis of Corynespora cassiicola Leaf Fall Disease Putative Effectors.</title>
        <authorList>
            <person name="Lopez D."/>
            <person name="Ribeiro S."/>
            <person name="Label P."/>
            <person name="Fumanal B."/>
            <person name="Venisse J.S."/>
            <person name="Kohler A."/>
            <person name="de Oliveira R.R."/>
            <person name="Labutti K."/>
            <person name="Lipzen A."/>
            <person name="Lail K."/>
            <person name="Bauer D."/>
            <person name="Ohm R.A."/>
            <person name="Barry K.W."/>
            <person name="Spatafora J."/>
            <person name="Grigoriev I.V."/>
            <person name="Martin F.M."/>
            <person name="Pujade-Renaud V."/>
        </authorList>
    </citation>
    <scope>NUCLEOTIDE SEQUENCE [LARGE SCALE GENOMIC DNA]</scope>
    <source>
        <strain evidence="1 2">Philippines</strain>
    </source>
</reference>
<proteinExistence type="predicted"/>
<dbReference type="OrthoDB" id="3545916at2759"/>
<gene>
    <name evidence="1" type="ORF">BS50DRAFT_593343</name>
</gene>
<evidence type="ECO:0000313" key="2">
    <source>
        <dbReference type="Proteomes" id="UP000240883"/>
    </source>
</evidence>
<sequence length="292" mass="33014">MDGTERKLSNGEDYDLIQISDEIRREAMEASLLRERISSLQQQMLASVERYQAIPDEQLTQDFRNLSASVKSLSRNVSPASLDHIDAMFNDCSLLQGAPHPQQALKSRKKIKLEAALWSVLIETVFKTPFTSFSYLGEDLFTTWSSMFDNHHSHLWPSPTKASEVWRYTTMEHLIRKSGISPGGTWLQRSEHGDVKTHATIREAANKTFSHLDQTLKAFFHTGCLDQIDTVIKKAFNLAMRIYTQRSRIQVVYPHVGKSYLAGMENNLVPIPECEDCQIGSVSATINPGLAK</sequence>